<reference evidence="1 2" key="1">
    <citation type="journal article" date="2007" name="Appl. Environ. Microbiol.">
        <title>Genome sequence of the cellulolytic gliding bacterium Cytophaga hutchinsonii.</title>
        <authorList>
            <person name="Xie G."/>
            <person name="Bruce D.C."/>
            <person name="Challacombe J.F."/>
            <person name="Chertkov O."/>
            <person name="Detter J.C."/>
            <person name="Gilna P."/>
            <person name="Han C.S."/>
            <person name="Lucas S."/>
            <person name="Misra M."/>
            <person name="Myers G.L."/>
            <person name="Richardson P."/>
            <person name="Tapia R."/>
            <person name="Thayer N."/>
            <person name="Thompson L.S."/>
            <person name="Brettin T.S."/>
            <person name="Henrissat B."/>
            <person name="Wilson D.B."/>
            <person name="McBride M.J."/>
        </authorList>
    </citation>
    <scope>NUCLEOTIDE SEQUENCE [LARGE SCALE GENOMIC DNA]</scope>
    <source>
        <strain evidence="2">ATCC 33406 / DSM 1761 / CIP 103989 / NBRC 15051 / NCIMB 9469 / D465</strain>
    </source>
</reference>
<dbReference type="OrthoDB" id="770454at2"/>
<name>A0A6N4SUH3_CYTH3</name>
<organism evidence="1 2">
    <name type="scientific">Cytophaga hutchinsonii (strain ATCC 33406 / DSM 1761 / CIP 103989 / NBRC 15051 / NCIMB 9469 / D465)</name>
    <dbReference type="NCBI Taxonomy" id="269798"/>
    <lineage>
        <taxon>Bacteria</taxon>
        <taxon>Pseudomonadati</taxon>
        <taxon>Bacteroidota</taxon>
        <taxon>Cytophagia</taxon>
        <taxon>Cytophagales</taxon>
        <taxon>Cytophagaceae</taxon>
        <taxon>Cytophaga</taxon>
    </lineage>
</organism>
<protein>
    <submittedName>
        <fullName evidence="1">Uncharacterized protein</fullName>
    </submittedName>
</protein>
<proteinExistence type="predicted"/>
<gene>
    <name evidence="1" type="ordered locus">CHU_2621</name>
</gene>
<evidence type="ECO:0000313" key="1">
    <source>
        <dbReference type="EMBL" id="ABG59873.1"/>
    </source>
</evidence>
<keyword evidence="2" id="KW-1185">Reference proteome</keyword>
<dbReference type="RefSeq" id="WP_011585983.1">
    <property type="nucleotide sequence ID" value="NC_008255.1"/>
</dbReference>
<dbReference type="AlphaFoldDB" id="A0A6N4SUH3"/>
<dbReference type="EMBL" id="CP000383">
    <property type="protein sequence ID" value="ABG59873.1"/>
    <property type="molecule type" value="Genomic_DNA"/>
</dbReference>
<sequence length="79" mass="9149">MATSIKQKLHTLIDTIDNESLLTQVYELIYKKSSSKEGDLWNKLTSQQQQEVLLSLEESNDTNNLISNDDVKKSHKKWL</sequence>
<accession>A0A6N4SUH3</accession>
<dbReference type="KEGG" id="chu:CHU_2621"/>
<evidence type="ECO:0000313" key="2">
    <source>
        <dbReference type="Proteomes" id="UP000001822"/>
    </source>
</evidence>
<dbReference type="Proteomes" id="UP000001822">
    <property type="component" value="Chromosome"/>
</dbReference>